<dbReference type="SMART" id="SM01417">
    <property type="entry name" value="Solute_trans_a"/>
    <property type="match status" value="1"/>
</dbReference>
<dbReference type="EMBL" id="KZ825545">
    <property type="protein sequence ID" value="PYI28595.1"/>
    <property type="molecule type" value="Genomic_DNA"/>
</dbReference>
<evidence type="ECO:0000256" key="2">
    <source>
        <dbReference type="ARBA" id="ARBA00022692"/>
    </source>
</evidence>
<sequence length="376" mass="41962">MGIFHHDSSSSHANHTCPTESLSEGKSHHLPFLHSMSFHTFNMILSGACTAFTCLAILTLMFLHATHLSKPKEQLKIMRISTLLPLYSILSLLGICFPEVYVYLEPWLDVFQSVALGIFYLLMLEFLAPSISRENMFFAPLAIPPSGSESPAESLSWYRKTWIAIFQYPAVALLASLITDITQAAGVYCMESSKPYFAHLWITIFLNLSLVSAVFSVLKFYKSFKVQLKNHQPLAKLLAFKLIVGLSFLERIIFFALGATDVLKPNAQLTYADVNIGIPTMVICIQMVPFALFFHYAYSVRPYVIRKTLPTIEASSNPAYEAVTQLRYRGGPLGVRAWVAMLDVREIAGAIRFALSMVLGGKGVGRGEEMDKLGER</sequence>
<reference evidence="7 8" key="1">
    <citation type="submission" date="2018-02" db="EMBL/GenBank/DDBJ databases">
        <title>The genomes of Aspergillus section Nigri reveals drivers in fungal speciation.</title>
        <authorList>
            <consortium name="DOE Joint Genome Institute"/>
            <person name="Vesth T.C."/>
            <person name="Nybo J."/>
            <person name="Theobald S."/>
            <person name="Brandl J."/>
            <person name="Frisvad J.C."/>
            <person name="Nielsen K.F."/>
            <person name="Lyhne E.K."/>
            <person name="Kogle M.E."/>
            <person name="Kuo A."/>
            <person name="Riley R."/>
            <person name="Clum A."/>
            <person name="Nolan M."/>
            <person name="Lipzen A."/>
            <person name="Salamov A."/>
            <person name="Henrissat B."/>
            <person name="Wiebenga A."/>
            <person name="De vries R.P."/>
            <person name="Grigoriev I.V."/>
            <person name="Mortensen U.H."/>
            <person name="Andersen M.R."/>
            <person name="Baker S.E."/>
        </authorList>
    </citation>
    <scope>NUCLEOTIDE SEQUENCE [LARGE SCALE GENOMIC DNA]</scope>
    <source>
        <strain evidence="7 8">CBS 114.80</strain>
    </source>
</reference>
<dbReference type="Pfam" id="PF03619">
    <property type="entry name" value="Solute_trans_a"/>
    <property type="match status" value="1"/>
</dbReference>
<feature type="transmembrane region" description="Helical" evidence="6">
    <location>
        <begin position="41"/>
        <end position="63"/>
    </location>
</feature>
<feature type="region of interest" description="Disordered" evidence="5">
    <location>
        <begin position="1"/>
        <end position="22"/>
    </location>
</feature>
<protein>
    <recommendedName>
        <fullName evidence="9">DUF300-domain-containing protein</fullName>
    </recommendedName>
</protein>
<feature type="compositionally biased region" description="Polar residues" evidence="5">
    <location>
        <begin position="10"/>
        <end position="22"/>
    </location>
</feature>
<keyword evidence="4 6" id="KW-0472">Membrane</keyword>
<comment type="subcellular location">
    <subcellularLocation>
        <location evidence="1">Membrane</location>
        <topology evidence="1">Multi-pass membrane protein</topology>
    </subcellularLocation>
</comment>
<evidence type="ECO:0008006" key="9">
    <source>
        <dbReference type="Google" id="ProtNLM"/>
    </source>
</evidence>
<keyword evidence="2 6" id="KW-0812">Transmembrane</keyword>
<evidence type="ECO:0000256" key="5">
    <source>
        <dbReference type="SAM" id="MobiDB-lite"/>
    </source>
</evidence>
<accession>A0A2V5HVU2</accession>
<name>A0A2V5HVU2_9EURO</name>
<evidence type="ECO:0000313" key="7">
    <source>
        <dbReference type="EMBL" id="PYI28595.1"/>
    </source>
</evidence>
<feature type="transmembrane region" description="Helical" evidence="6">
    <location>
        <begin position="161"/>
        <end position="178"/>
    </location>
</feature>
<dbReference type="GO" id="GO:0016020">
    <property type="term" value="C:membrane"/>
    <property type="evidence" value="ECO:0007669"/>
    <property type="project" value="UniProtKB-SubCell"/>
</dbReference>
<dbReference type="Proteomes" id="UP000248817">
    <property type="component" value="Unassembled WGS sequence"/>
</dbReference>
<keyword evidence="3 6" id="KW-1133">Transmembrane helix</keyword>
<evidence type="ECO:0000256" key="6">
    <source>
        <dbReference type="SAM" id="Phobius"/>
    </source>
</evidence>
<feature type="transmembrane region" description="Helical" evidence="6">
    <location>
        <begin position="110"/>
        <end position="128"/>
    </location>
</feature>
<evidence type="ECO:0000256" key="4">
    <source>
        <dbReference type="ARBA" id="ARBA00023136"/>
    </source>
</evidence>
<dbReference type="InterPro" id="IPR005178">
    <property type="entry name" value="Ostalpha/TMEM184C"/>
</dbReference>
<organism evidence="7 8">
    <name type="scientific">Aspergillus indologenus CBS 114.80</name>
    <dbReference type="NCBI Taxonomy" id="1450541"/>
    <lineage>
        <taxon>Eukaryota</taxon>
        <taxon>Fungi</taxon>
        <taxon>Dikarya</taxon>
        <taxon>Ascomycota</taxon>
        <taxon>Pezizomycotina</taxon>
        <taxon>Eurotiomycetes</taxon>
        <taxon>Eurotiomycetidae</taxon>
        <taxon>Eurotiales</taxon>
        <taxon>Aspergillaceae</taxon>
        <taxon>Aspergillus</taxon>
        <taxon>Aspergillus subgen. Circumdati</taxon>
    </lineage>
</organism>
<feature type="transmembrane region" description="Helical" evidence="6">
    <location>
        <begin position="238"/>
        <end position="258"/>
    </location>
</feature>
<feature type="transmembrane region" description="Helical" evidence="6">
    <location>
        <begin position="278"/>
        <end position="298"/>
    </location>
</feature>
<evidence type="ECO:0000256" key="1">
    <source>
        <dbReference type="ARBA" id="ARBA00004141"/>
    </source>
</evidence>
<feature type="transmembrane region" description="Helical" evidence="6">
    <location>
        <begin position="198"/>
        <end position="218"/>
    </location>
</feature>
<feature type="transmembrane region" description="Helical" evidence="6">
    <location>
        <begin position="84"/>
        <end position="104"/>
    </location>
</feature>
<proteinExistence type="predicted"/>
<gene>
    <name evidence="7" type="ORF">BP00DRAFT_480925</name>
</gene>
<dbReference type="PANTHER" id="PTHR23423">
    <property type="entry name" value="ORGANIC SOLUTE TRANSPORTER-RELATED"/>
    <property type="match status" value="1"/>
</dbReference>
<evidence type="ECO:0000256" key="3">
    <source>
        <dbReference type="ARBA" id="ARBA00022989"/>
    </source>
</evidence>
<dbReference type="AlphaFoldDB" id="A0A2V5HVU2"/>
<evidence type="ECO:0000313" key="8">
    <source>
        <dbReference type="Proteomes" id="UP000248817"/>
    </source>
</evidence>
<keyword evidence="8" id="KW-1185">Reference proteome</keyword>